<comment type="subunit">
    <text evidence="3">Homodimer.</text>
</comment>
<name>A0ABT1JJN9_ACTCY</name>
<protein>
    <recommendedName>
        <fullName evidence="3">N-acetylmuramic acid 6-phosphate etherase</fullName>
        <shortName evidence="3">MurNAc-6-P etherase</shortName>
        <ecNumber evidence="3">4.2.1.126</ecNumber>
    </recommendedName>
    <alternativeName>
        <fullName evidence="3">N-acetylmuramic acid 6-phosphate hydrolase</fullName>
    </alternativeName>
    <alternativeName>
        <fullName evidence="3">N-acetylmuramic acid 6-phosphate lyase</fullName>
    </alternativeName>
</protein>
<feature type="compositionally biased region" description="Polar residues" evidence="4">
    <location>
        <begin position="1"/>
        <end position="18"/>
    </location>
</feature>
<evidence type="ECO:0000256" key="4">
    <source>
        <dbReference type="SAM" id="MobiDB-lite"/>
    </source>
</evidence>
<dbReference type="InterPro" id="IPR040190">
    <property type="entry name" value="MURQ/GCKR"/>
</dbReference>
<dbReference type="InterPro" id="IPR005488">
    <property type="entry name" value="Etherase_MurQ"/>
</dbReference>
<comment type="catalytic activity">
    <reaction evidence="3">
        <text>N-acetyl-D-muramate 6-phosphate + H2O = N-acetyl-D-glucosamine 6-phosphate + (R)-lactate</text>
        <dbReference type="Rhea" id="RHEA:26410"/>
        <dbReference type="ChEBI" id="CHEBI:15377"/>
        <dbReference type="ChEBI" id="CHEBI:16004"/>
        <dbReference type="ChEBI" id="CHEBI:57513"/>
        <dbReference type="ChEBI" id="CHEBI:58722"/>
        <dbReference type="EC" id="4.2.1.126"/>
    </reaction>
</comment>
<feature type="active site" description="Proton donor" evidence="3">
    <location>
        <position position="91"/>
    </location>
</feature>
<evidence type="ECO:0000259" key="5">
    <source>
        <dbReference type="PROSITE" id="PS51464"/>
    </source>
</evidence>
<dbReference type="InterPro" id="IPR005486">
    <property type="entry name" value="Glucokinase_regulatory_CS"/>
</dbReference>
<dbReference type="InterPro" id="IPR046348">
    <property type="entry name" value="SIS_dom_sf"/>
</dbReference>
<evidence type="ECO:0000256" key="3">
    <source>
        <dbReference type="HAMAP-Rule" id="MF_00068"/>
    </source>
</evidence>
<comment type="pathway">
    <text evidence="3">Amino-sugar metabolism; N-acetylmuramate degradation.</text>
</comment>
<dbReference type="InterPro" id="IPR001347">
    <property type="entry name" value="SIS_dom"/>
</dbReference>
<sequence>MNMRTGQTVVRVNSPTETRNPRTTDIDLLPSADILRMINSEDRLVPDAVREVLPQLAIAVDLAVHALRSGGRVHYVGAGTSGRLAVLDAAELMPTYNVPPDLFVVHQAGGEAAFAHALEGAEDDADAGASAIERAAGARDFVLGLTASGRTPYVIGALTAARRLGATTALVSANPSNLETCRQQADVALAVDTGPEVIAGSTRMKAGSAQKLVLNAFSTAVMVRLGRTYSNLMVSMQASNAKLRGRTVTILREATGADDVTCERALTEAEGEVKTALVTLLAGVDADRARQALDEADGHVRAALTELTHA</sequence>
<dbReference type="Proteomes" id="UP000791080">
    <property type="component" value="Unassembled WGS sequence"/>
</dbReference>
<accession>A0ABT1JJN9</accession>
<organism evidence="6 7">
    <name type="scientific">Actinoalloteichus caeruleus DSM 43889</name>
    <dbReference type="NCBI Taxonomy" id="1120930"/>
    <lineage>
        <taxon>Bacteria</taxon>
        <taxon>Bacillati</taxon>
        <taxon>Actinomycetota</taxon>
        <taxon>Actinomycetes</taxon>
        <taxon>Pseudonocardiales</taxon>
        <taxon>Pseudonocardiaceae</taxon>
        <taxon>Actinoalloteichus</taxon>
        <taxon>Actinoalloteichus cyanogriseus</taxon>
    </lineage>
</organism>
<dbReference type="HAMAP" id="MF_00068">
    <property type="entry name" value="MurQ"/>
    <property type="match status" value="1"/>
</dbReference>
<dbReference type="CDD" id="cd05007">
    <property type="entry name" value="SIS_Etherase"/>
    <property type="match status" value="1"/>
</dbReference>
<dbReference type="EC" id="4.2.1.126" evidence="3"/>
<dbReference type="EMBL" id="AUBJ02000001">
    <property type="protein sequence ID" value="MCP2332718.1"/>
    <property type="molecule type" value="Genomic_DNA"/>
</dbReference>
<evidence type="ECO:0000313" key="6">
    <source>
        <dbReference type="EMBL" id="MCP2332718.1"/>
    </source>
</evidence>
<dbReference type="Pfam" id="PF22645">
    <property type="entry name" value="GKRP_SIS_N"/>
    <property type="match status" value="1"/>
</dbReference>
<dbReference type="Gene3D" id="1.10.8.1080">
    <property type="match status" value="1"/>
</dbReference>
<evidence type="ECO:0000256" key="1">
    <source>
        <dbReference type="ARBA" id="ARBA00023239"/>
    </source>
</evidence>
<dbReference type="Gene3D" id="3.40.50.10490">
    <property type="entry name" value="Glucose-6-phosphate isomerase like protein, domain 1"/>
    <property type="match status" value="1"/>
</dbReference>
<keyword evidence="1 3" id="KW-0456">Lyase</keyword>
<keyword evidence="2 3" id="KW-0119">Carbohydrate metabolism</keyword>
<keyword evidence="7" id="KW-1185">Reference proteome</keyword>
<evidence type="ECO:0000313" key="7">
    <source>
        <dbReference type="Proteomes" id="UP000791080"/>
    </source>
</evidence>
<comment type="caution">
    <text evidence="6">The sequence shown here is derived from an EMBL/GenBank/DDBJ whole genome shotgun (WGS) entry which is preliminary data.</text>
</comment>
<dbReference type="NCBIfam" id="NF003915">
    <property type="entry name" value="PRK05441.1"/>
    <property type="match status" value="1"/>
</dbReference>
<dbReference type="SUPFAM" id="SSF53697">
    <property type="entry name" value="SIS domain"/>
    <property type="match status" value="1"/>
</dbReference>
<dbReference type="PROSITE" id="PS01272">
    <property type="entry name" value="GCKR"/>
    <property type="match status" value="1"/>
</dbReference>
<dbReference type="NCBIfam" id="NF009222">
    <property type="entry name" value="PRK12570.1"/>
    <property type="match status" value="1"/>
</dbReference>
<proteinExistence type="inferred from homology"/>
<evidence type="ECO:0000256" key="2">
    <source>
        <dbReference type="ARBA" id="ARBA00023277"/>
    </source>
</evidence>
<comment type="similarity">
    <text evidence="3">Belongs to the GCKR-like family. MurNAc-6-P etherase subfamily.</text>
</comment>
<comment type="function">
    <text evidence="3">Specifically catalyzes the cleavage of the D-lactyl ether substituent of MurNAc 6-phosphate, producing GlcNAc 6-phosphate and D-lactate.</text>
</comment>
<reference evidence="6 7" key="1">
    <citation type="submission" date="2022-06" db="EMBL/GenBank/DDBJ databases">
        <title>Genomic Encyclopedia of Type Strains, Phase I: the one thousand microbial genomes (KMG-I) project.</title>
        <authorList>
            <person name="Kyrpides N."/>
        </authorList>
    </citation>
    <scope>NUCLEOTIDE SEQUENCE [LARGE SCALE GENOMIC DNA]</scope>
    <source>
        <strain evidence="6 7">DSM 43889</strain>
    </source>
</reference>
<dbReference type="NCBIfam" id="TIGR00274">
    <property type="entry name" value="N-acetylmuramic acid 6-phosphate etherase"/>
    <property type="match status" value="1"/>
</dbReference>
<dbReference type="PROSITE" id="PS51464">
    <property type="entry name" value="SIS"/>
    <property type="match status" value="1"/>
</dbReference>
<comment type="miscellaneous">
    <text evidence="3">A lyase-type mechanism (elimination/hydration) is suggested for the cleavage of the lactyl ether bond of MurNAc 6-phosphate, with the formation of an alpha,beta-unsaturated aldehyde intermediate with (E)-stereochemistry, followed by the syn addition of water to give product.</text>
</comment>
<gene>
    <name evidence="3" type="primary">murQ</name>
    <name evidence="6" type="ORF">G443_002988</name>
</gene>
<dbReference type="PANTHER" id="PTHR10088:SF4">
    <property type="entry name" value="GLUCOKINASE REGULATORY PROTEIN"/>
    <property type="match status" value="1"/>
</dbReference>
<dbReference type="PANTHER" id="PTHR10088">
    <property type="entry name" value="GLUCOKINASE REGULATORY PROTEIN"/>
    <property type="match status" value="1"/>
</dbReference>
<feature type="active site" evidence="3">
    <location>
        <position position="122"/>
    </location>
</feature>
<feature type="region of interest" description="Disordered" evidence="4">
    <location>
        <begin position="1"/>
        <end position="22"/>
    </location>
</feature>
<feature type="domain" description="SIS" evidence="5">
    <location>
        <begin position="63"/>
        <end position="227"/>
    </location>
</feature>